<protein>
    <submittedName>
        <fullName evidence="2">GNAT family N-acetyltransferase</fullName>
    </submittedName>
</protein>
<reference evidence="3" key="1">
    <citation type="journal article" date="2019" name="Int. J. Syst. Evol. Microbiol.">
        <title>The Global Catalogue of Microorganisms (GCM) 10K type strain sequencing project: providing services to taxonomists for standard genome sequencing and annotation.</title>
        <authorList>
            <consortium name="The Broad Institute Genomics Platform"/>
            <consortium name="The Broad Institute Genome Sequencing Center for Infectious Disease"/>
            <person name="Wu L."/>
            <person name="Ma J."/>
        </authorList>
    </citation>
    <scope>NUCLEOTIDE SEQUENCE [LARGE SCALE GENOMIC DNA]</scope>
    <source>
        <strain evidence="3">JCM 17342</strain>
    </source>
</reference>
<evidence type="ECO:0000313" key="2">
    <source>
        <dbReference type="EMBL" id="GAA3986698.1"/>
    </source>
</evidence>
<evidence type="ECO:0000259" key="1">
    <source>
        <dbReference type="PROSITE" id="PS51186"/>
    </source>
</evidence>
<name>A0ABP7QRK1_9PSEU</name>
<sequence>MEIRQARPDDLDAVERIYAHYVLTGVATFDEHPPECADWLRTHSKLAAAGLPFLVAEERGEVIGYALAKPWRDRPAYRATAEESIYLAPEAAGRGAGTALLTTLLADCARGGITEVLAVIVDSGDPASLRLHKRCGFVESGRLARVGRKHGRVLDTVLLQCSLGNPLDSAATIGA</sequence>
<accession>A0ABP7QRK1</accession>
<dbReference type="CDD" id="cd04301">
    <property type="entry name" value="NAT_SF"/>
    <property type="match status" value="1"/>
</dbReference>
<gene>
    <name evidence="2" type="ORF">GCM10022247_01290</name>
</gene>
<dbReference type="InterPro" id="IPR000182">
    <property type="entry name" value="GNAT_dom"/>
</dbReference>
<dbReference type="PANTHER" id="PTHR43072:SF8">
    <property type="entry name" value="ACYLTRANSFERASE FABY-RELATED"/>
    <property type="match status" value="1"/>
</dbReference>
<dbReference type="Pfam" id="PF00583">
    <property type="entry name" value="Acetyltransf_1"/>
    <property type="match status" value="1"/>
</dbReference>
<keyword evidence="3" id="KW-1185">Reference proteome</keyword>
<dbReference type="PANTHER" id="PTHR43072">
    <property type="entry name" value="N-ACETYLTRANSFERASE"/>
    <property type="match status" value="1"/>
</dbReference>
<evidence type="ECO:0000313" key="3">
    <source>
        <dbReference type="Proteomes" id="UP001501747"/>
    </source>
</evidence>
<dbReference type="PROSITE" id="PS51186">
    <property type="entry name" value="GNAT"/>
    <property type="match status" value="1"/>
</dbReference>
<dbReference type="EMBL" id="BAABAL010000003">
    <property type="protein sequence ID" value="GAA3986698.1"/>
    <property type="molecule type" value="Genomic_DNA"/>
</dbReference>
<proteinExistence type="predicted"/>
<dbReference type="Gene3D" id="3.40.630.30">
    <property type="match status" value="1"/>
</dbReference>
<organism evidence="2 3">
    <name type="scientific">Allokutzneria multivorans</name>
    <dbReference type="NCBI Taxonomy" id="1142134"/>
    <lineage>
        <taxon>Bacteria</taxon>
        <taxon>Bacillati</taxon>
        <taxon>Actinomycetota</taxon>
        <taxon>Actinomycetes</taxon>
        <taxon>Pseudonocardiales</taxon>
        <taxon>Pseudonocardiaceae</taxon>
        <taxon>Allokutzneria</taxon>
    </lineage>
</organism>
<dbReference type="SUPFAM" id="SSF55729">
    <property type="entry name" value="Acyl-CoA N-acyltransferases (Nat)"/>
    <property type="match status" value="1"/>
</dbReference>
<dbReference type="InterPro" id="IPR016181">
    <property type="entry name" value="Acyl_CoA_acyltransferase"/>
</dbReference>
<comment type="caution">
    <text evidence="2">The sequence shown here is derived from an EMBL/GenBank/DDBJ whole genome shotgun (WGS) entry which is preliminary data.</text>
</comment>
<feature type="domain" description="N-acetyltransferase" evidence="1">
    <location>
        <begin position="1"/>
        <end position="164"/>
    </location>
</feature>
<dbReference type="Proteomes" id="UP001501747">
    <property type="component" value="Unassembled WGS sequence"/>
</dbReference>